<dbReference type="AlphaFoldDB" id="A0A915L5F2"/>
<proteinExistence type="predicted"/>
<feature type="compositionally biased region" description="Pro residues" evidence="1">
    <location>
        <begin position="61"/>
        <end position="74"/>
    </location>
</feature>
<keyword evidence="2" id="KW-1185">Reference proteome</keyword>
<evidence type="ECO:0000313" key="2">
    <source>
        <dbReference type="Proteomes" id="UP000887565"/>
    </source>
</evidence>
<sequence>MPSSYPNTSASGVPIAPYQPLPPPVYFPMPPLSSLGITNPALPPMPVTSGQQQQAYQPGIYQPPPPNAFPPPPLAAGVVHPGSSRPTHYWMPPPATQKPVSVAPPFVGQHYNAGVTNAVISTRAKVAMITMGIIMLLILFC</sequence>
<reference evidence="3" key="1">
    <citation type="submission" date="2022-11" db="UniProtKB">
        <authorList>
            <consortium name="WormBaseParasite"/>
        </authorList>
    </citation>
    <scope>IDENTIFICATION</scope>
</reference>
<dbReference type="WBParaSite" id="nRc.2.0.1.t45748-RA">
    <property type="protein sequence ID" value="nRc.2.0.1.t45748-RA"/>
    <property type="gene ID" value="nRc.2.0.1.g45748"/>
</dbReference>
<accession>A0A915L5F2</accession>
<evidence type="ECO:0000313" key="3">
    <source>
        <dbReference type="WBParaSite" id="nRc.2.0.1.t45748-RA"/>
    </source>
</evidence>
<feature type="region of interest" description="Disordered" evidence="1">
    <location>
        <begin position="38"/>
        <end position="77"/>
    </location>
</feature>
<protein>
    <submittedName>
        <fullName evidence="3">Uncharacterized protein</fullName>
    </submittedName>
</protein>
<name>A0A915L5F2_ROMCU</name>
<evidence type="ECO:0000256" key="1">
    <source>
        <dbReference type="SAM" id="MobiDB-lite"/>
    </source>
</evidence>
<feature type="compositionally biased region" description="Low complexity" evidence="1">
    <location>
        <begin position="50"/>
        <end position="60"/>
    </location>
</feature>
<dbReference type="Proteomes" id="UP000887565">
    <property type="component" value="Unplaced"/>
</dbReference>
<organism evidence="2 3">
    <name type="scientific">Romanomermis culicivorax</name>
    <name type="common">Nematode worm</name>
    <dbReference type="NCBI Taxonomy" id="13658"/>
    <lineage>
        <taxon>Eukaryota</taxon>
        <taxon>Metazoa</taxon>
        <taxon>Ecdysozoa</taxon>
        <taxon>Nematoda</taxon>
        <taxon>Enoplea</taxon>
        <taxon>Dorylaimia</taxon>
        <taxon>Mermithida</taxon>
        <taxon>Mermithoidea</taxon>
        <taxon>Mermithidae</taxon>
        <taxon>Romanomermis</taxon>
    </lineage>
</organism>